<sequence>MNSINQEYFKNLQDVLSDRSADFWTMGSGALAAALTQLEKSAETSAVVYETLGRTMADQAARLAADLIALGEGVGTESQRAFLLHNAQAISLRIDDLRAGGAAAYAEYGEAIAAAARGATSAKAIMGVGAFVDGITLASAVNDAQRTGNWTNVASAIGSIIAISATVDLGIAAGTLAAGYGSAFPRRRIH</sequence>
<dbReference type="Proteomes" id="UP000789752">
    <property type="component" value="Unassembled WGS sequence"/>
</dbReference>
<dbReference type="EMBL" id="CAJQYY010000033">
    <property type="protein sequence ID" value="CAG4919317.1"/>
    <property type="molecule type" value="Genomic_DNA"/>
</dbReference>
<evidence type="ECO:0000313" key="1">
    <source>
        <dbReference type="EMBL" id="CAG4919317.1"/>
    </source>
</evidence>
<reference evidence="1 2" key="1">
    <citation type="submission" date="2021-04" db="EMBL/GenBank/DDBJ databases">
        <authorList>
            <person name="Vanwijnsberghe S."/>
        </authorList>
    </citation>
    <scope>NUCLEOTIDE SEQUENCE [LARGE SCALE GENOMIC DNA]</scope>
    <source>
        <strain evidence="1 2">LMG 32171</strain>
    </source>
</reference>
<accession>A0ABM8U9G0</accession>
<keyword evidence="2" id="KW-1185">Reference proteome</keyword>
<organism evidence="1 2">
    <name type="scientific">Paraburkholderia gardini</name>
    <dbReference type="NCBI Taxonomy" id="2823469"/>
    <lineage>
        <taxon>Bacteria</taxon>
        <taxon>Pseudomonadati</taxon>
        <taxon>Pseudomonadota</taxon>
        <taxon>Betaproteobacteria</taxon>
        <taxon>Burkholderiales</taxon>
        <taxon>Burkholderiaceae</taxon>
        <taxon>Paraburkholderia</taxon>
    </lineage>
</organism>
<name>A0ABM8U9G0_9BURK</name>
<gene>
    <name evidence="1" type="ORF">R54767_04596</name>
</gene>
<protein>
    <submittedName>
        <fullName evidence="1">Uncharacterized protein</fullName>
    </submittedName>
</protein>
<dbReference type="RefSeq" id="WP_228982637.1">
    <property type="nucleotide sequence ID" value="NZ_CAJQYY010000033.1"/>
</dbReference>
<comment type="caution">
    <text evidence="1">The sequence shown here is derived from an EMBL/GenBank/DDBJ whole genome shotgun (WGS) entry which is preliminary data.</text>
</comment>
<proteinExistence type="predicted"/>
<evidence type="ECO:0000313" key="2">
    <source>
        <dbReference type="Proteomes" id="UP000789752"/>
    </source>
</evidence>